<feature type="region of interest" description="Disordered" evidence="1">
    <location>
        <begin position="53"/>
        <end position="76"/>
    </location>
</feature>
<dbReference type="EMBL" id="KE344775">
    <property type="protein sequence ID" value="EXB78687.1"/>
    <property type="molecule type" value="Genomic_DNA"/>
</dbReference>
<reference evidence="5" key="1">
    <citation type="submission" date="2013-01" db="EMBL/GenBank/DDBJ databases">
        <title>Draft Genome Sequence of a Mulberry Tree, Morus notabilis C.K. Schneid.</title>
        <authorList>
            <person name="He N."/>
            <person name="Zhao S."/>
        </authorList>
    </citation>
    <scope>NUCLEOTIDE SEQUENCE</scope>
</reference>
<gene>
    <name evidence="3" type="ORF">L484_004052</name>
    <name evidence="4" type="ORF">L484_009842</name>
</gene>
<proteinExistence type="predicted"/>
<keyword evidence="2" id="KW-0732">Signal</keyword>
<evidence type="ECO:0000313" key="3">
    <source>
        <dbReference type="EMBL" id="EXB78687.1"/>
    </source>
</evidence>
<evidence type="ECO:0000256" key="2">
    <source>
        <dbReference type="SAM" id="SignalP"/>
    </source>
</evidence>
<evidence type="ECO:0000313" key="4">
    <source>
        <dbReference type="EMBL" id="EXC25532.1"/>
    </source>
</evidence>
<name>W9RA52_9ROSA</name>
<evidence type="ECO:0000256" key="1">
    <source>
        <dbReference type="SAM" id="MobiDB-lite"/>
    </source>
</evidence>
<dbReference type="AlphaFoldDB" id="W9RA52"/>
<feature type="signal peptide" evidence="2">
    <location>
        <begin position="1"/>
        <end position="25"/>
    </location>
</feature>
<sequence>MAVFRGTVMLCCLGIILLFFISASAEEAEEESLDFPEIHTVSHTVRHGCKGGLDPKKGNQCQDNDDDDDEDLDEDVDDTYKVVDQVKVSLTSAGKATKLETLTNDDDASESDVDQFNEGVVVLGH</sequence>
<keyword evidence="5" id="KW-1185">Reference proteome</keyword>
<dbReference type="Proteomes" id="UP000030645">
    <property type="component" value="Unassembled WGS sequence"/>
</dbReference>
<reference evidence="3" key="2">
    <citation type="submission" date="2013-06" db="EMBL/GenBank/DDBJ databases">
        <title>Draft Genome Sequence of a Mulberry Tree, Morus notabilis C.K. Schn.</title>
        <authorList>
            <person name="He N."/>
            <person name="Zhao S."/>
        </authorList>
    </citation>
    <scope>NUCLEOTIDE SEQUENCE</scope>
</reference>
<dbReference type="EMBL" id="KE346072">
    <property type="protein sequence ID" value="EXC25532.1"/>
    <property type="molecule type" value="Genomic_DNA"/>
</dbReference>
<organism evidence="3 5">
    <name type="scientific">Morus notabilis</name>
    <dbReference type="NCBI Taxonomy" id="981085"/>
    <lineage>
        <taxon>Eukaryota</taxon>
        <taxon>Viridiplantae</taxon>
        <taxon>Streptophyta</taxon>
        <taxon>Embryophyta</taxon>
        <taxon>Tracheophyta</taxon>
        <taxon>Spermatophyta</taxon>
        <taxon>Magnoliopsida</taxon>
        <taxon>eudicotyledons</taxon>
        <taxon>Gunneridae</taxon>
        <taxon>Pentapetalae</taxon>
        <taxon>rosids</taxon>
        <taxon>fabids</taxon>
        <taxon>Rosales</taxon>
        <taxon>Moraceae</taxon>
        <taxon>Moreae</taxon>
        <taxon>Morus</taxon>
    </lineage>
</organism>
<accession>W9RA52</accession>
<feature type="chain" id="PRO_5007738051" evidence="2">
    <location>
        <begin position="26"/>
        <end position="125"/>
    </location>
</feature>
<protein>
    <submittedName>
        <fullName evidence="3">Uncharacterized protein</fullName>
    </submittedName>
</protein>
<feature type="compositionally biased region" description="Acidic residues" evidence="1">
    <location>
        <begin position="63"/>
        <end position="76"/>
    </location>
</feature>
<evidence type="ECO:0000313" key="5">
    <source>
        <dbReference type="Proteomes" id="UP000030645"/>
    </source>
</evidence>